<dbReference type="GO" id="GO:0005739">
    <property type="term" value="C:mitochondrion"/>
    <property type="evidence" value="ECO:0007669"/>
    <property type="project" value="GOC"/>
</dbReference>
<dbReference type="AlphaFoldDB" id="A0A9W8B0L9"/>
<dbReference type="Pfam" id="PF07019">
    <property type="entry name" value="EMC6"/>
    <property type="match status" value="1"/>
</dbReference>
<evidence type="ECO:0000256" key="7">
    <source>
        <dbReference type="SAM" id="MobiDB-lite"/>
    </source>
</evidence>
<dbReference type="EMBL" id="JANBQB010000557">
    <property type="protein sequence ID" value="KAJ1975188.1"/>
    <property type="molecule type" value="Genomic_DNA"/>
</dbReference>
<dbReference type="Proteomes" id="UP001151582">
    <property type="component" value="Unassembled WGS sequence"/>
</dbReference>
<keyword evidence="3 8" id="KW-0812">Transmembrane</keyword>
<comment type="similarity">
    <text evidence="2">Belongs to the EMC6 family.</text>
</comment>
<evidence type="ECO:0000256" key="3">
    <source>
        <dbReference type="ARBA" id="ARBA00022692"/>
    </source>
</evidence>
<dbReference type="OrthoDB" id="16510at2759"/>
<evidence type="ECO:0000256" key="2">
    <source>
        <dbReference type="ARBA" id="ARBA00009436"/>
    </source>
</evidence>
<dbReference type="PANTHER" id="PTHR12906">
    <property type="entry name" value="PROTEIN C20ORF24 RAB5-INTERACTING PROTEIN"/>
    <property type="match status" value="1"/>
</dbReference>
<evidence type="ECO:0000256" key="6">
    <source>
        <dbReference type="ARBA" id="ARBA00023136"/>
    </source>
</evidence>
<name>A0A9W8B0L9_9FUNG</name>
<evidence type="ECO:0000256" key="4">
    <source>
        <dbReference type="ARBA" id="ARBA00022824"/>
    </source>
</evidence>
<accession>A0A9W8B0L9</accession>
<feature type="transmembrane region" description="Helical" evidence="8">
    <location>
        <begin position="73"/>
        <end position="94"/>
    </location>
</feature>
<evidence type="ECO:0000313" key="10">
    <source>
        <dbReference type="Proteomes" id="UP001151582"/>
    </source>
</evidence>
<organism evidence="9 10">
    <name type="scientific">Dimargaris verticillata</name>
    <dbReference type="NCBI Taxonomy" id="2761393"/>
    <lineage>
        <taxon>Eukaryota</taxon>
        <taxon>Fungi</taxon>
        <taxon>Fungi incertae sedis</taxon>
        <taxon>Zoopagomycota</taxon>
        <taxon>Kickxellomycotina</taxon>
        <taxon>Dimargaritomycetes</taxon>
        <taxon>Dimargaritales</taxon>
        <taxon>Dimargaritaceae</taxon>
        <taxon>Dimargaris</taxon>
    </lineage>
</organism>
<keyword evidence="6 8" id="KW-0472">Membrane</keyword>
<evidence type="ECO:0000313" key="9">
    <source>
        <dbReference type="EMBL" id="KAJ1975188.1"/>
    </source>
</evidence>
<proteinExistence type="inferred from homology"/>
<keyword evidence="5 8" id="KW-1133">Transmembrane helix</keyword>
<keyword evidence="10" id="KW-1185">Reference proteome</keyword>
<keyword evidence="4" id="KW-0256">Endoplasmic reticulum</keyword>
<evidence type="ECO:0000256" key="1">
    <source>
        <dbReference type="ARBA" id="ARBA00004477"/>
    </source>
</evidence>
<evidence type="ECO:0000256" key="5">
    <source>
        <dbReference type="ARBA" id="ARBA00022989"/>
    </source>
</evidence>
<evidence type="ECO:0008006" key="11">
    <source>
        <dbReference type="Google" id="ProtNLM"/>
    </source>
</evidence>
<sequence length="137" mass="15077">MPLTRRAAAEAKPASTSGSSTLPTASKFKRAFQRGQEWEKDDLQTVLFWALNALSCVLGVACGALGLTGYFGFLTYIVTSFVGISYYCTHLLDVDTDEFGGKSELLQEGYMSSTGLFLFTWTITYTFVYVDLLGYVV</sequence>
<dbReference type="InterPro" id="IPR010742">
    <property type="entry name" value="RCAF1"/>
</dbReference>
<comment type="caution">
    <text evidence="9">The sequence shown here is derived from an EMBL/GenBank/DDBJ whole genome shotgun (WGS) entry which is preliminary data.</text>
</comment>
<dbReference type="InterPro" id="IPR029008">
    <property type="entry name" value="EMC6-like"/>
</dbReference>
<feature type="transmembrane region" description="Helical" evidence="8">
    <location>
        <begin position="115"/>
        <end position="136"/>
    </location>
</feature>
<reference evidence="9" key="1">
    <citation type="submission" date="2022-07" db="EMBL/GenBank/DDBJ databases">
        <title>Phylogenomic reconstructions and comparative analyses of Kickxellomycotina fungi.</title>
        <authorList>
            <person name="Reynolds N.K."/>
            <person name="Stajich J.E."/>
            <person name="Barry K."/>
            <person name="Grigoriev I.V."/>
            <person name="Crous P."/>
            <person name="Smith M.E."/>
        </authorList>
    </citation>
    <scope>NUCLEOTIDE SEQUENCE</scope>
    <source>
        <strain evidence="9">RSA 567</strain>
    </source>
</reference>
<dbReference type="PANTHER" id="PTHR12906:SF0">
    <property type="entry name" value="GEL COMPLEX SUBUNIT OPTI"/>
    <property type="match status" value="1"/>
</dbReference>
<dbReference type="GO" id="GO:0097250">
    <property type="term" value="P:mitochondrial respirasome assembly"/>
    <property type="evidence" value="ECO:0007669"/>
    <property type="project" value="InterPro"/>
</dbReference>
<evidence type="ECO:0000256" key="8">
    <source>
        <dbReference type="SAM" id="Phobius"/>
    </source>
</evidence>
<comment type="subcellular location">
    <subcellularLocation>
        <location evidence="1">Endoplasmic reticulum membrane</location>
        <topology evidence="1">Multi-pass membrane protein</topology>
    </subcellularLocation>
</comment>
<protein>
    <recommendedName>
        <fullName evidence="11">ER membrane protein complex subunit 6</fullName>
    </recommendedName>
</protein>
<dbReference type="GO" id="GO:0005789">
    <property type="term" value="C:endoplasmic reticulum membrane"/>
    <property type="evidence" value="ECO:0007669"/>
    <property type="project" value="UniProtKB-SubCell"/>
</dbReference>
<gene>
    <name evidence="9" type="ORF">H4R34_004433</name>
</gene>
<feature type="transmembrane region" description="Helical" evidence="8">
    <location>
        <begin position="46"/>
        <end position="67"/>
    </location>
</feature>
<feature type="region of interest" description="Disordered" evidence="7">
    <location>
        <begin position="1"/>
        <end position="22"/>
    </location>
</feature>